<evidence type="ECO:0000256" key="9">
    <source>
        <dbReference type="SAM" id="Phobius"/>
    </source>
</evidence>
<dbReference type="Proteomes" id="UP000619101">
    <property type="component" value="Unassembled WGS sequence"/>
</dbReference>
<evidence type="ECO:0000313" key="10">
    <source>
        <dbReference type="EMBL" id="MBD8038402.1"/>
    </source>
</evidence>
<dbReference type="PANTHER" id="PTHR11795">
    <property type="entry name" value="BRANCHED-CHAIN AMINO ACID TRANSPORT SYSTEM PERMEASE PROTEIN LIVH"/>
    <property type="match status" value="1"/>
</dbReference>
<dbReference type="Pfam" id="PF02653">
    <property type="entry name" value="BPD_transp_2"/>
    <property type="match status" value="1"/>
</dbReference>
<comment type="subcellular location">
    <subcellularLocation>
        <location evidence="1">Cell membrane</location>
        <topology evidence="1">Multi-pass membrane protein</topology>
    </subcellularLocation>
</comment>
<sequence length="291" mass="31220">MKSFELLYQFMDNFAFLVLSAVGLAIIFGMMGIINLAHGEFIMLGAYTASIAVMSGVPFILAIVLSVLVVGLIGFIIDKLIISKLYGRTIDSVVVTFGISMVLGQLMLIVFGPSMQSPATPLGAVTIFGSSYSVYRICLFFVAVFILIFIYWLFMHTRFGLLSRATIQKNDIAKSLGVNTEKYYSLTFVLGSALAGLTGALYAATMTVSPTFGNGFLTPSFVTVIVGGANALIGTVMSGTMLGIVNTGVDYIWGTLYGRLGLLVVTILVIRLLPLGLSGFVESKFLKVRGK</sequence>
<keyword evidence="3" id="KW-1003">Cell membrane</keyword>
<gene>
    <name evidence="10" type="ORF">H9635_16770</name>
</gene>
<evidence type="ECO:0000256" key="8">
    <source>
        <dbReference type="ARBA" id="ARBA00037998"/>
    </source>
</evidence>
<feature type="transmembrane region" description="Helical" evidence="9">
    <location>
        <begin position="132"/>
        <end position="154"/>
    </location>
</feature>
<evidence type="ECO:0000313" key="11">
    <source>
        <dbReference type="Proteomes" id="UP000619101"/>
    </source>
</evidence>
<dbReference type="RefSeq" id="WP_191701460.1">
    <property type="nucleotide sequence ID" value="NZ_JACSPZ010000010.1"/>
</dbReference>
<protein>
    <submittedName>
        <fullName evidence="10">Branched-chain amino acid ABC transporter permease</fullName>
    </submittedName>
</protein>
<feature type="transmembrane region" description="Helical" evidence="9">
    <location>
        <begin position="89"/>
        <end position="112"/>
    </location>
</feature>
<feature type="transmembrane region" description="Helical" evidence="9">
    <location>
        <begin position="46"/>
        <end position="77"/>
    </location>
</feature>
<dbReference type="InterPro" id="IPR052157">
    <property type="entry name" value="BCAA_transport_permease"/>
</dbReference>
<evidence type="ECO:0000256" key="2">
    <source>
        <dbReference type="ARBA" id="ARBA00022448"/>
    </source>
</evidence>
<feature type="transmembrane region" description="Helical" evidence="9">
    <location>
        <begin position="256"/>
        <end position="281"/>
    </location>
</feature>
<evidence type="ECO:0000256" key="3">
    <source>
        <dbReference type="ARBA" id="ARBA00022475"/>
    </source>
</evidence>
<keyword evidence="6 9" id="KW-1133">Transmembrane helix</keyword>
<keyword evidence="4 9" id="KW-0812">Transmembrane</keyword>
<keyword evidence="5" id="KW-0029">Amino-acid transport</keyword>
<dbReference type="InterPro" id="IPR001851">
    <property type="entry name" value="ABC_transp_permease"/>
</dbReference>
<accession>A0ABR8Y2F4</accession>
<evidence type="ECO:0000256" key="4">
    <source>
        <dbReference type="ARBA" id="ARBA00022692"/>
    </source>
</evidence>
<dbReference type="CDD" id="cd06582">
    <property type="entry name" value="TM_PBP1_LivH_like"/>
    <property type="match status" value="1"/>
</dbReference>
<feature type="transmembrane region" description="Helical" evidence="9">
    <location>
        <begin position="12"/>
        <end position="34"/>
    </location>
</feature>
<evidence type="ECO:0000256" key="1">
    <source>
        <dbReference type="ARBA" id="ARBA00004651"/>
    </source>
</evidence>
<name>A0ABR8Y2F4_9BACL</name>
<reference evidence="10 11" key="1">
    <citation type="submission" date="2020-08" db="EMBL/GenBank/DDBJ databases">
        <title>A Genomic Blueprint of the Chicken Gut Microbiome.</title>
        <authorList>
            <person name="Gilroy R."/>
            <person name="Ravi A."/>
            <person name="Getino M."/>
            <person name="Pursley I."/>
            <person name="Horton D.L."/>
            <person name="Alikhan N.-F."/>
            <person name="Baker D."/>
            <person name="Gharbi K."/>
            <person name="Hall N."/>
            <person name="Watson M."/>
            <person name="Adriaenssens E.M."/>
            <person name="Foster-Nyarko E."/>
            <person name="Jarju S."/>
            <person name="Secka A."/>
            <person name="Antonio M."/>
            <person name="Oren A."/>
            <person name="Chaudhuri R."/>
            <person name="La Ragione R.M."/>
            <person name="Hildebrand F."/>
            <person name="Pallen M.J."/>
        </authorList>
    </citation>
    <scope>NUCLEOTIDE SEQUENCE [LARGE SCALE GENOMIC DNA]</scope>
    <source>
        <strain evidence="10 11">A46</strain>
    </source>
</reference>
<dbReference type="PANTHER" id="PTHR11795:SF447">
    <property type="entry name" value="ABC TRANSPORTER PERMEASE PROTEIN"/>
    <property type="match status" value="1"/>
</dbReference>
<feature type="transmembrane region" description="Helical" evidence="9">
    <location>
        <begin position="216"/>
        <end position="244"/>
    </location>
</feature>
<organism evidence="10 11">
    <name type="scientific">Solibacillus faecavium</name>
    <dbReference type="NCBI Taxonomy" id="2762221"/>
    <lineage>
        <taxon>Bacteria</taxon>
        <taxon>Bacillati</taxon>
        <taxon>Bacillota</taxon>
        <taxon>Bacilli</taxon>
        <taxon>Bacillales</taxon>
        <taxon>Caryophanaceae</taxon>
        <taxon>Solibacillus</taxon>
    </lineage>
</organism>
<keyword evidence="11" id="KW-1185">Reference proteome</keyword>
<comment type="similarity">
    <text evidence="8">Belongs to the binding-protein-dependent transport system permease family. LivHM subfamily.</text>
</comment>
<feature type="transmembrane region" description="Helical" evidence="9">
    <location>
        <begin position="183"/>
        <end position="204"/>
    </location>
</feature>
<evidence type="ECO:0000256" key="6">
    <source>
        <dbReference type="ARBA" id="ARBA00022989"/>
    </source>
</evidence>
<dbReference type="EMBL" id="JACSPZ010000010">
    <property type="protein sequence ID" value="MBD8038402.1"/>
    <property type="molecule type" value="Genomic_DNA"/>
</dbReference>
<evidence type="ECO:0000256" key="7">
    <source>
        <dbReference type="ARBA" id="ARBA00023136"/>
    </source>
</evidence>
<keyword evidence="2" id="KW-0813">Transport</keyword>
<proteinExistence type="inferred from homology"/>
<comment type="caution">
    <text evidence="10">The sequence shown here is derived from an EMBL/GenBank/DDBJ whole genome shotgun (WGS) entry which is preliminary data.</text>
</comment>
<evidence type="ECO:0000256" key="5">
    <source>
        <dbReference type="ARBA" id="ARBA00022970"/>
    </source>
</evidence>
<keyword evidence="7 9" id="KW-0472">Membrane</keyword>